<dbReference type="Proteomes" id="UP001497535">
    <property type="component" value="Unassembled WGS sequence"/>
</dbReference>
<sequence>MIGVELVENKNQQEKLSKEKMAKIFEKIKEKGVLLGKGGLNGNVLRIKPPMCIDMGNATQCVEAISEALESEE</sequence>
<accession>A0ACB0YVQ7</accession>
<keyword evidence="2" id="KW-1185">Reference proteome</keyword>
<proteinExistence type="predicted"/>
<dbReference type="EMBL" id="CAVMJV010000019">
    <property type="protein sequence ID" value="CAK5064024.1"/>
    <property type="molecule type" value="Genomic_DNA"/>
</dbReference>
<evidence type="ECO:0000313" key="1">
    <source>
        <dbReference type="EMBL" id="CAK5064024.1"/>
    </source>
</evidence>
<comment type="caution">
    <text evidence="1">The sequence shown here is derived from an EMBL/GenBank/DDBJ whole genome shotgun (WGS) entry which is preliminary data.</text>
</comment>
<name>A0ACB0YVQ7_MELEN</name>
<evidence type="ECO:0000313" key="2">
    <source>
        <dbReference type="Proteomes" id="UP001497535"/>
    </source>
</evidence>
<organism evidence="1 2">
    <name type="scientific">Meloidogyne enterolobii</name>
    <name type="common">Root-knot nematode worm</name>
    <name type="synonym">Meloidogyne mayaguensis</name>
    <dbReference type="NCBI Taxonomy" id="390850"/>
    <lineage>
        <taxon>Eukaryota</taxon>
        <taxon>Metazoa</taxon>
        <taxon>Ecdysozoa</taxon>
        <taxon>Nematoda</taxon>
        <taxon>Chromadorea</taxon>
        <taxon>Rhabditida</taxon>
        <taxon>Tylenchina</taxon>
        <taxon>Tylenchomorpha</taxon>
        <taxon>Tylenchoidea</taxon>
        <taxon>Meloidogynidae</taxon>
        <taxon>Meloidogyninae</taxon>
        <taxon>Meloidogyne</taxon>
    </lineage>
</organism>
<gene>
    <name evidence="1" type="ORF">MENTE1834_LOCUS16910</name>
</gene>
<reference evidence="1" key="1">
    <citation type="submission" date="2023-11" db="EMBL/GenBank/DDBJ databases">
        <authorList>
            <person name="Poullet M."/>
        </authorList>
    </citation>
    <scope>NUCLEOTIDE SEQUENCE</scope>
    <source>
        <strain evidence="1">E1834</strain>
    </source>
</reference>
<protein>
    <submittedName>
        <fullName evidence="1">Uncharacterized protein</fullName>
    </submittedName>
</protein>